<dbReference type="AlphaFoldDB" id="A9VA78"/>
<keyword evidence="4" id="KW-0378">Hydrolase</keyword>
<dbReference type="GO" id="GO:0003677">
    <property type="term" value="F:DNA binding"/>
    <property type="evidence" value="ECO:0007669"/>
    <property type="project" value="UniProtKB-ARBA"/>
</dbReference>
<feature type="region of interest" description="Disordered" evidence="18">
    <location>
        <begin position="1"/>
        <end position="42"/>
    </location>
</feature>
<evidence type="ECO:0000259" key="19">
    <source>
        <dbReference type="Pfam" id="PF03167"/>
    </source>
</evidence>
<dbReference type="InParanoid" id="A9VA78"/>
<evidence type="ECO:0000256" key="9">
    <source>
        <dbReference type="ARBA" id="ARBA00023163"/>
    </source>
</evidence>
<dbReference type="GO" id="GO:0032183">
    <property type="term" value="F:SUMO binding"/>
    <property type="evidence" value="ECO:0007669"/>
    <property type="project" value="UniProtKB-ARBA"/>
</dbReference>
<keyword evidence="5" id="KW-0832">Ubl conjugation</keyword>
<dbReference type="eggNOG" id="KOG4120">
    <property type="taxonomic scope" value="Eukaryota"/>
</dbReference>
<dbReference type="KEGG" id="mbr:MONBRDRAFT_29131"/>
<evidence type="ECO:0000256" key="6">
    <source>
        <dbReference type="ARBA" id="ARBA00022853"/>
    </source>
</evidence>
<evidence type="ECO:0000256" key="16">
    <source>
        <dbReference type="ARBA" id="ARBA00071248"/>
    </source>
</evidence>
<feature type="region of interest" description="Disordered" evidence="18">
    <location>
        <begin position="210"/>
        <end position="239"/>
    </location>
</feature>
<evidence type="ECO:0000256" key="18">
    <source>
        <dbReference type="SAM" id="MobiDB-lite"/>
    </source>
</evidence>
<dbReference type="EMBL" id="CH991572">
    <property type="protein sequence ID" value="EDQ85618.1"/>
    <property type="molecule type" value="Genomic_DNA"/>
</dbReference>
<evidence type="ECO:0000256" key="12">
    <source>
        <dbReference type="ARBA" id="ARBA00052915"/>
    </source>
</evidence>
<dbReference type="GO" id="GO:0005634">
    <property type="term" value="C:nucleus"/>
    <property type="evidence" value="ECO:0000318"/>
    <property type="project" value="GO_Central"/>
</dbReference>
<dbReference type="GO" id="GO:0005654">
    <property type="term" value="C:nucleoplasm"/>
    <property type="evidence" value="ECO:0007669"/>
    <property type="project" value="UniProtKB-ARBA"/>
</dbReference>
<evidence type="ECO:0000313" key="20">
    <source>
        <dbReference type="EMBL" id="EDQ85618.1"/>
    </source>
</evidence>
<keyword evidence="6" id="KW-0156">Chromatin regulator</keyword>
<dbReference type="GO" id="GO:0040029">
    <property type="term" value="P:epigenetic regulation of gene expression"/>
    <property type="evidence" value="ECO:0007669"/>
    <property type="project" value="UniProtKB-ARBA"/>
</dbReference>
<evidence type="ECO:0000256" key="3">
    <source>
        <dbReference type="ARBA" id="ARBA00022763"/>
    </source>
</evidence>
<dbReference type="GO" id="GO:0141016">
    <property type="term" value="F:G/T mismatch-specific thymine-DNA glycosylase activity"/>
    <property type="evidence" value="ECO:0007669"/>
    <property type="project" value="UniProtKB-EC"/>
</dbReference>
<keyword evidence="11" id="KW-0539">Nucleus</keyword>
<keyword evidence="10" id="KW-0234">DNA repair</keyword>
<dbReference type="GO" id="GO:0006285">
    <property type="term" value="P:base-excision repair, AP site formation"/>
    <property type="evidence" value="ECO:0000318"/>
    <property type="project" value="GO_Central"/>
</dbReference>
<dbReference type="SUPFAM" id="SSF52141">
    <property type="entry name" value="Uracil-DNA glycosylase-like"/>
    <property type="match status" value="1"/>
</dbReference>
<feature type="domain" description="Uracil-DNA glycosylase-like" evidence="19">
    <location>
        <begin position="55"/>
        <end position="197"/>
    </location>
</feature>
<comment type="subcellular location">
    <subcellularLocation>
        <location evidence="1">Nucleus</location>
    </subcellularLocation>
</comment>
<dbReference type="FunFam" id="3.40.470.10:FF:000002">
    <property type="entry name" value="G/T mismatch-specific thymine DNA glycosylase"/>
    <property type="match status" value="1"/>
</dbReference>
<keyword evidence="21" id="KW-1185">Reference proteome</keyword>
<comment type="subunit">
    <text evidence="14">Homodimer. Interacts with AICDA and GADD45A.</text>
</comment>
<protein>
    <recommendedName>
        <fullName evidence="16">G/T mismatch-specific thymine DNA glycosylase</fullName>
        <ecNumber evidence="15">3.2.2.29</ecNumber>
    </recommendedName>
    <alternativeName>
        <fullName evidence="17">Thymine-DNA glycosylase</fullName>
    </alternativeName>
</protein>
<keyword evidence="2" id="KW-1017">Isopeptide bond</keyword>
<dbReference type="CDD" id="cd10028">
    <property type="entry name" value="UDG-F2_TDG_MUG"/>
    <property type="match status" value="1"/>
</dbReference>
<dbReference type="GO" id="GO:0004844">
    <property type="term" value="F:uracil DNA N-glycosylase activity"/>
    <property type="evidence" value="ECO:0000318"/>
    <property type="project" value="GO_Central"/>
</dbReference>
<organism evidence="20 21">
    <name type="scientific">Monosiga brevicollis</name>
    <name type="common">Choanoflagellate</name>
    <dbReference type="NCBI Taxonomy" id="81824"/>
    <lineage>
        <taxon>Eukaryota</taxon>
        <taxon>Choanoflagellata</taxon>
        <taxon>Craspedida</taxon>
        <taxon>Salpingoecidae</taxon>
        <taxon>Monosiga</taxon>
    </lineage>
</organism>
<evidence type="ECO:0000256" key="5">
    <source>
        <dbReference type="ARBA" id="ARBA00022843"/>
    </source>
</evidence>
<evidence type="ECO:0000256" key="10">
    <source>
        <dbReference type="ARBA" id="ARBA00023204"/>
    </source>
</evidence>
<evidence type="ECO:0000256" key="1">
    <source>
        <dbReference type="ARBA" id="ARBA00004123"/>
    </source>
</evidence>
<evidence type="ECO:0000256" key="7">
    <source>
        <dbReference type="ARBA" id="ARBA00023015"/>
    </source>
</evidence>
<dbReference type="GO" id="GO:0008263">
    <property type="term" value="F:pyrimidine-specific mismatch base pair DNA N-glycosylase activity"/>
    <property type="evidence" value="ECO:0000318"/>
    <property type="project" value="GO_Central"/>
</dbReference>
<dbReference type="GeneID" id="5894864"/>
<dbReference type="RefSeq" id="XP_001749567.1">
    <property type="nucleotide sequence ID" value="XM_001749515.1"/>
</dbReference>
<keyword evidence="7" id="KW-0805">Transcription regulation</keyword>
<evidence type="ECO:0000256" key="2">
    <source>
        <dbReference type="ARBA" id="ARBA00022499"/>
    </source>
</evidence>
<evidence type="ECO:0000313" key="21">
    <source>
        <dbReference type="Proteomes" id="UP000001357"/>
    </source>
</evidence>
<dbReference type="InterPro" id="IPR015637">
    <property type="entry name" value="MUG/TDG"/>
</dbReference>
<feature type="compositionally biased region" description="Basic residues" evidence="18">
    <location>
        <begin position="22"/>
        <end position="33"/>
    </location>
</feature>
<evidence type="ECO:0000256" key="15">
    <source>
        <dbReference type="ARBA" id="ARBA00066769"/>
    </source>
</evidence>
<comment type="catalytic activity">
    <reaction evidence="12">
        <text>Hydrolyzes mismatched double-stranded DNA and polynucleotides, releasing free thymine.</text>
        <dbReference type="EC" id="3.2.2.29"/>
    </reaction>
</comment>
<dbReference type="PANTHER" id="PTHR12159">
    <property type="entry name" value="G/T AND G/U MISMATCH-SPECIFIC DNA GLYCOSYLASE"/>
    <property type="match status" value="1"/>
</dbReference>
<proteinExistence type="inferred from homology"/>
<dbReference type="STRING" id="81824.A9VA78"/>
<gene>
    <name evidence="20" type="ORF">MONBRDRAFT_29131</name>
</gene>
<evidence type="ECO:0000256" key="8">
    <source>
        <dbReference type="ARBA" id="ARBA00023159"/>
    </source>
</evidence>
<evidence type="ECO:0000256" key="4">
    <source>
        <dbReference type="ARBA" id="ARBA00022801"/>
    </source>
</evidence>
<evidence type="ECO:0000256" key="17">
    <source>
        <dbReference type="ARBA" id="ARBA00083221"/>
    </source>
</evidence>
<reference evidence="20 21" key="1">
    <citation type="journal article" date="2008" name="Nature">
        <title>The genome of the choanoflagellate Monosiga brevicollis and the origin of metazoans.</title>
        <authorList>
            <consortium name="JGI Sequencing"/>
            <person name="King N."/>
            <person name="Westbrook M.J."/>
            <person name="Young S.L."/>
            <person name="Kuo A."/>
            <person name="Abedin M."/>
            <person name="Chapman J."/>
            <person name="Fairclough S."/>
            <person name="Hellsten U."/>
            <person name="Isogai Y."/>
            <person name="Letunic I."/>
            <person name="Marr M."/>
            <person name="Pincus D."/>
            <person name="Putnam N."/>
            <person name="Rokas A."/>
            <person name="Wright K.J."/>
            <person name="Zuzow R."/>
            <person name="Dirks W."/>
            <person name="Good M."/>
            <person name="Goodstein D."/>
            <person name="Lemons D."/>
            <person name="Li W."/>
            <person name="Lyons J.B."/>
            <person name="Morris A."/>
            <person name="Nichols S."/>
            <person name="Richter D.J."/>
            <person name="Salamov A."/>
            <person name="Bork P."/>
            <person name="Lim W.A."/>
            <person name="Manning G."/>
            <person name="Miller W.T."/>
            <person name="McGinnis W."/>
            <person name="Shapiro H."/>
            <person name="Tjian R."/>
            <person name="Grigoriev I.V."/>
            <person name="Rokhsar D."/>
        </authorList>
    </citation>
    <scope>NUCLEOTIDE SEQUENCE [LARGE SCALE GENOMIC DNA]</scope>
    <source>
        <strain evidence="21">MX1 / ATCC 50154</strain>
    </source>
</reference>
<dbReference type="InterPro" id="IPR005122">
    <property type="entry name" value="Uracil-DNA_glycosylase-like"/>
</dbReference>
<sequence>MAQRSRPRQTRANQTAMDPNVKRKQPPPKRVKRERIIEGTPESEALRGGLPDLLLPNLRVLIIGINPGVWSAARGHHYAAGVELGWQTDMSCGQYGIGFTNSVARTTRGQMDLDKSEIEDGVARLRQLIQEYQPAIAAFNGKGVSEIFFKRQFSRKVTTLGLQQETIGETRLYIMPSTSPRGATRPRWQDKLPFFRELAALAKPAIKADEGDSVALPAQPTTVTVKAEPTEASEPAKPK</sequence>
<dbReference type="Gene3D" id="3.40.470.10">
    <property type="entry name" value="Uracil-DNA glycosylase-like domain"/>
    <property type="match status" value="1"/>
</dbReference>
<evidence type="ECO:0000256" key="13">
    <source>
        <dbReference type="ARBA" id="ARBA00061261"/>
    </source>
</evidence>
<dbReference type="EC" id="3.2.2.29" evidence="15"/>
<dbReference type="PANTHER" id="PTHR12159:SF9">
    <property type="entry name" value="G_T MISMATCH-SPECIFIC THYMINE DNA GLYCOSYLASE"/>
    <property type="match status" value="1"/>
</dbReference>
<keyword evidence="9" id="KW-0804">Transcription</keyword>
<comment type="similarity">
    <text evidence="13">Belongs to the uracil-DNA glycosylase (UDG) superfamily. TDG/mug family.</text>
</comment>
<keyword evidence="3" id="KW-0227">DNA damage</keyword>
<dbReference type="Proteomes" id="UP000001357">
    <property type="component" value="Unassembled WGS sequence"/>
</dbReference>
<dbReference type="Pfam" id="PF03167">
    <property type="entry name" value="UDG"/>
    <property type="match status" value="1"/>
</dbReference>
<evidence type="ECO:0000256" key="11">
    <source>
        <dbReference type="ARBA" id="ARBA00023242"/>
    </source>
</evidence>
<name>A9VA78_MONBE</name>
<keyword evidence="8" id="KW-0010">Activator</keyword>
<accession>A9VA78</accession>
<dbReference type="InterPro" id="IPR036895">
    <property type="entry name" value="Uracil-DNA_glycosylase-like_sf"/>
</dbReference>
<evidence type="ECO:0000256" key="14">
    <source>
        <dbReference type="ARBA" id="ARBA00064519"/>
    </source>
</evidence>